<feature type="chain" id="PRO_5044754579" evidence="1">
    <location>
        <begin position="17"/>
        <end position="117"/>
    </location>
</feature>
<comment type="caution">
    <text evidence="2">The sequence shown here is derived from an EMBL/GenBank/DDBJ whole genome shotgun (WGS) entry which is preliminary data.</text>
</comment>
<accession>A0ABD1QBF5</accession>
<dbReference type="Proteomes" id="UP001604336">
    <property type="component" value="Unassembled WGS sequence"/>
</dbReference>
<keyword evidence="1" id="KW-0732">Signal</keyword>
<dbReference type="PANTHER" id="PTHR38925:SF1">
    <property type="entry name" value="PROTEIN, PUTATIVE-RELATED"/>
    <property type="match status" value="1"/>
</dbReference>
<evidence type="ECO:0000313" key="2">
    <source>
        <dbReference type="EMBL" id="KAL2472031.1"/>
    </source>
</evidence>
<gene>
    <name evidence="2" type="ORF">Adt_40167</name>
</gene>
<proteinExistence type="predicted"/>
<sequence length="117" mass="12959">MGLQVVVLAKLGLCAASHSLTPLSAALLWPFVLKFSFSFRPLREVYTDILHALRLFFFQLRQITMNDEPDGSAASNGGARWERALRLICERVTQARHAQSGLDSGEDSLRAISMLAL</sequence>
<dbReference type="EMBL" id="JBFOLK010000012">
    <property type="protein sequence ID" value="KAL2472031.1"/>
    <property type="molecule type" value="Genomic_DNA"/>
</dbReference>
<dbReference type="AlphaFoldDB" id="A0ABD1QBF5"/>
<keyword evidence="3" id="KW-1185">Reference proteome</keyword>
<reference evidence="3" key="1">
    <citation type="submission" date="2024-07" db="EMBL/GenBank/DDBJ databases">
        <title>Two chromosome-level genome assemblies of Korean endemic species Abeliophyllum distichum and Forsythia ovata (Oleaceae).</title>
        <authorList>
            <person name="Jang H."/>
        </authorList>
    </citation>
    <scope>NUCLEOTIDE SEQUENCE [LARGE SCALE GENOMIC DNA]</scope>
</reference>
<organism evidence="2 3">
    <name type="scientific">Abeliophyllum distichum</name>
    <dbReference type="NCBI Taxonomy" id="126358"/>
    <lineage>
        <taxon>Eukaryota</taxon>
        <taxon>Viridiplantae</taxon>
        <taxon>Streptophyta</taxon>
        <taxon>Embryophyta</taxon>
        <taxon>Tracheophyta</taxon>
        <taxon>Spermatophyta</taxon>
        <taxon>Magnoliopsida</taxon>
        <taxon>eudicotyledons</taxon>
        <taxon>Gunneridae</taxon>
        <taxon>Pentapetalae</taxon>
        <taxon>asterids</taxon>
        <taxon>lamiids</taxon>
        <taxon>Lamiales</taxon>
        <taxon>Oleaceae</taxon>
        <taxon>Forsythieae</taxon>
        <taxon>Abeliophyllum</taxon>
    </lineage>
</organism>
<protein>
    <submittedName>
        <fullName evidence="2">Uncharacterized protein</fullName>
    </submittedName>
</protein>
<dbReference type="PANTHER" id="PTHR38925">
    <property type="entry name" value="PROTEIN, PUTATIVE-RELATED"/>
    <property type="match status" value="1"/>
</dbReference>
<evidence type="ECO:0000313" key="3">
    <source>
        <dbReference type="Proteomes" id="UP001604336"/>
    </source>
</evidence>
<name>A0ABD1QBF5_9LAMI</name>
<feature type="signal peptide" evidence="1">
    <location>
        <begin position="1"/>
        <end position="16"/>
    </location>
</feature>
<evidence type="ECO:0000256" key="1">
    <source>
        <dbReference type="SAM" id="SignalP"/>
    </source>
</evidence>